<protein>
    <submittedName>
        <fullName evidence="6">YdjC family protein</fullName>
    </submittedName>
</protein>
<dbReference type="PANTHER" id="PTHR31609">
    <property type="entry name" value="YDJC DEACETYLASE FAMILY MEMBER"/>
    <property type="match status" value="1"/>
</dbReference>
<dbReference type="CDD" id="cd10802">
    <property type="entry name" value="YdjC_TTHB029_like"/>
    <property type="match status" value="1"/>
</dbReference>
<reference evidence="7" key="1">
    <citation type="submission" date="2010-11" db="EMBL/GenBank/DDBJ databases">
        <title>The complete genome of Mahella australiensis DSM 15567.</title>
        <authorList>
            <consortium name="US DOE Joint Genome Institute (JGI-PGF)"/>
            <person name="Lucas S."/>
            <person name="Copeland A."/>
            <person name="Lapidus A."/>
            <person name="Bruce D."/>
            <person name="Goodwin L."/>
            <person name="Pitluck S."/>
            <person name="Kyrpides N."/>
            <person name="Mavromatis K."/>
            <person name="Pagani I."/>
            <person name="Ivanova N."/>
            <person name="Teshima H."/>
            <person name="Brettin T."/>
            <person name="Detter J.C."/>
            <person name="Han C."/>
            <person name="Tapia R."/>
            <person name="Land M."/>
            <person name="Hauser L."/>
            <person name="Markowitz V."/>
            <person name="Cheng J.-F."/>
            <person name="Hugenholtz P."/>
            <person name="Woyke T."/>
            <person name="Wu D."/>
            <person name="Spring S."/>
            <person name="Pukall R."/>
            <person name="Steenblock K."/>
            <person name="Schneider S."/>
            <person name="Klenk H.-P."/>
            <person name="Eisen J.A."/>
        </authorList>
    </citation>
    <scope>NUCLEOTIDE SEQUENCE [LARGE SCALE GENOMIC DNA]</scope>
    <source>
        <strain evidence="7">DSM 15567 / CIP 107919 / 50-1 BON</strain>
    </source>
</reference>
<evidence type="ECO:0000313" key="7">
    <source>
        <dbReference type="Proteomes" id="UP000008457"/>
    </source>
</evidence>
<dbReference type="eggNOG" id="COG3394">
    <property type="taxonomic scope" value="Bacteria"/>
</dbReference>
<dbReference type="GO" id="GO:0046872">
    <property type="term" value="F:metal ion binding"/>
    <property type="evidence" value="ECO:0007669"/>
    <property type="project" value="UniProtKB-KW"/>
</dbReference>
<dbReference type="STRING" id="697281.Mahau_1790"/>
<dbReference type="SUPFAM" id="SSF88713">
    <property type="entry name" value="Glycoside hydrolase/deacetylase"/>
    <property type="match status" value="1"/>
</dbReference>
<keyword evidence="4" id="KW-0460">Magnesium</keyword>
<comment type="cofactor">
    <cofactor evidence="1">
        <name>Mg(2+)</name>
        <dbReference type="ChEBI" id="CHEBI:18420"/>
    </cofactor>
</comment>
<accession>F4A0S5</accession>
<dbReference type="Proteomes" id="UP000008457">
    <property type="component" value="Chromosome"/>
</dbReference>
<dbReference type="GO" id="GO:0016787">
    <property type="term" value="F:hydrolase activity"/>
    <property type="evidence" value="ECO:0007669"/>
    <property type="project" value="UniProtKB-KW"/>
</dbReference>
<evidence type="ECO:0000256" key="3">
    <source>
        <dbReference type="ARBA" id="ARBA00022801"/>
    </source>
</evidence>
<dbReference type="InterPro" id="IPR006879">
    <property type="entry name" value="YdjC-like"/>
</dbReference>
<dbReference type="OrthoDB" id="9774177at2"/>
<dbReference type="AlphaFoldDB" id="F4A0S5"/>
<evidence type="ECO:0000256" key="1">
    <source>
        <dbReference type="ARBA" id="ARBA00001946"/>
    </source>
</evidence>
<evidence type="ECO:0000313" key="6">
    <source>
        <dbReference type="EMBL" id="AEE96971.1"/>
    </source>
</evidence>
<dbReference type="InterPro" id="IPR011330">
    <property type="entry name" value="Glyco_hydro/deAcase_b/a-brl"/>
</dbReference>
<keyword evidence="5" id="KW-0119">Carbohydrate metabolism</keyword>
<organism evidence="6 7">
    <name type="scientific">Mahella australiensis (strain DSM 15567 / CIP 107919 / 50-1 BON)</name>
    <dbReference type="NCBI Taxonomy" id="697281"/>
    <lineage>
        <taxon>Bacteria</taxon>
        <taxon>Bacillati</taxon>
        <taxon>Bacillota</taxon>
        <taxon>Clostridia</taxon>
        <taxon>Thermoanaerobacterales</taxon>
        <taxon>Thermoanaerobacterales Family IV. Incertae Sedis</taxon>
        <taxon>Mahella</taxon>
    </lineage>
</organism>
<dbReference type="KEGG" id="mas:Mahau_1790"/>
<keyword evidence="3" id="KW-0378">Hydrolase</keyword>
<dbReference type="GO" id="GO:0019213">
    <property type="term" value="F:deacetylase activity"/>
    <property type="evidence" value="ECO:0007669"/>
    <property type="project" value="TreeGrafter"/>
</dbReference>
<evidence type="ECO:0000256" key="4">
    <source>
        <dbReference type="ARBA" id="ARBA00022842"/>
    </source>
</evidence>
<dbReference type="GO" id="GO:0005975">
    <property type="term" value="P:carbohydrate metabolic process"/>
    <property type="evidence" value="ECO:0007669"/>
    <property type="project" value="InterPro"/>
</dbReference>
<name>F4A0S5_MAHA5</name>
<gene>
    <name evidence="6" type="ordered locus">Mahau_1790</name>
</gene>
<evidence type="ECO:0000256" key="2">
    <source>
        <dbReference type="ARBA" id="ARBA00022723"/>
    </source>
</evidence>
<keyword evidence="2" id="KW-0479">Metal-binding</keyword>
<dbReference type="Gene3D" id="3.20.20.370">
    <property type="entry name" value="Glycoside hydrolase/deacetylase"/>
    <property type="match status" value="1"/>
</dbReference>
<proteinExistence type="predicted"/>
<sequence>MIKEKLLIIHMDDIGMSYAANEAATRLFERGIVTSASLLIPCSWSHDFIKWWSNHKQYDVGVHFTVTCEWDACRWGPVSDKKDVPGLLDDEAFMPRKVNQVVERARGDEVENEMRCQINLAKYWGLEPTHVDRHMWGVTATPEFFQRYITIAKQHGVPPQICRDEAKNASATPKLDHMISAGDYVDYKMKKAYLRNVLESISPGLTQLTIHPVIETPEIKAIIPSWQQRYMDYMVFMDDETADIIDELGIKPVTWSDIADMRALF</sequence>
<dbReference type="RefSeq" id="WP_013781399.1">
    <property type="nucleotide sequence ID" value="NC_015520.1"/>
</dbReference>
<keyword evidence="7" id="KW-1185">Reference proteome</keyword>
<evidence type="ECO:0000256" key="5">
    <source>
        <dbReference type="ARBA" id="ARBA00023277"/>
    </source>
</evidence>
<dbReference type="EMBL" id="CP002360">
    <property type="protein sequence ID" value="AEE96971.1"/>
    <property type="molecule type" value="Genomic_DNA"/>
</dbReference>
<reference evidence="6 7" key="2">
    <citation type="journal article" date="2011" name="Stand. Genomic Sci.">
        <title>Complete genome sequence of Mahella australiensis type strain (50-1 BON).</title>
        <authorList>
            <person name="Sikorski J."/>
            <person name="Teshima H."/>
            <person name="Nolan M."/>
            <person name="Lucas S."/>
            <person name="Hammon N."/>
            <person name="Deshpande S."/>
            <person name="Cheng J.F."/>
            <person name="Pitluck S."/>
            <person name="Liolios K."/>
            <person name="Pagani I."/>
            <person name="Ivanova N."/>
            <person name="Huntemann M."/>
            <person name="Mavromatis K."/>
            <person name="Ovchinikova G."/>
            <person name="Pati A."/>
            <person name="Tapia R."/>
            <person name="Han C."/>
            <person name="Goodwin L."/>
            <person name="Chen A."/>
            <person name="Palaniappan K."/>
            <person name="Land M."/>
            <person name="Hauser L."/>
            <person name="Ngatchou-Djao O.D."/>
            <person name="Rohde M."/>
            <person name="Pukall R."/>
            <person name="Spring S."/>
            <person name="Abt B."/>
            <person name="Goker M."/>
            <person name="Detter J.C."/>
            <person name="Woyke T."/>
            <person name="Bristow J."/>
            <person name="Markowitz V."/>
            <person name="Hugenholtz P."/>
            <person name="Eisen J.A."/>
            <person name="Kyrpides N.C."/>
            <person name="Klenk H.P."/>
            <person name="Lapidus A."/>
        </authorList>
    </citation>
    <scope>NUCLEOTIDE SEQUENCE [LARGE SCALE GENOMIC DNA]</scope>
    <source>
        <strain evidence="7">DSM 15567 / CIP 107919 / 50-1 BON</strain>
    </source>
</reference>
<dbReference type="PANTHER" id="PTHR31609:SF1">
    <property type="entry name" value="CARBOHYDRATE DEACETYLASE"/>
    <property type="match status" value="1"/>
</dbReference>
<dbReference type="HOGENOM" id="CLU_064244_0_0_9"/>
<dbReference type="Pfam" id="PF04794">
    <property type="entry name" value="YdjC"/>
    <property type="match status" value="1"/>
</dbReference>